<dbReference type="Pfam" id="PF00704">
    <property type="entry name" value="Glyco_hydro_18"/>
    <property type="match status" value="1"/>
</dbReference>
<proteinExistence type="inferred from homology"/>
<evidence type="ECO:0000256" key="8">
    <source>
        <dbReference type="ARBA" id="ARBA00023157"/>
    </source>
</evidence>
<dbReference type="InterPro" id="IPR001223">
    <property type="entry name" value="Glyco_hydro18_cat"/>
</dbReference>
<dbReference type="PROSITE" id="PS00134">
    <property type="entry name" value="TRYPSIN_HIS"/>
    <property type="match status" value="1"/>
</dbReference>
<dbReference type="GO" id="GO:0008061">
    <property type="term" value="F:chitin binding"/>
    <property type="evidence" value="ECO:0007669"/>
    <property type="project" value="InterPro"/>
</dbReference>
<comment type="caution">
    <text evidence="13">The sequence shown here is derived from an EMBL/GenBank/DDBJ whole genome shotgun (WGS) entry which is preliminary data.</text>
</comment>
<dbReference type="InterPro" id="IPR018114">
    <property type="entry name" value="TRYPSIN_HIS"/>
</dbReference>
<protein>
    <recommendedName>
        <fullName evidence="15">Chitinase</fullName>
    </recommendedName>
</protein>
<feature type="domain" description="GH18" evidence="12">
    <location>
        <begin position="298"/>
        <end position="682"/>
    </location>
</feature>
<evidence type="ECO:0000256" key="5">
    <source>
        <dbReference type="ARBA" id="ARBA00022801"/>
    </source>
</evidence>
<dbReference type="PROSITE" id="PS51910">
    <property type="entry name" value="GH18_2"/>
    <property type="match status" value="1"/>
</dbReference>
<reference evidence="13" key="1">
    <citation type="submission" date="2021-03" db="EMBL/GenBank/DDBJ databases">
        <title>Chromosome level genome of the anhydrobiotic midge Polypedilum vanderplanki.</title>
        <authorList>
            <person name="Yoshida Y."/>
            <person name="Kikawada T."/>
            <person name="Gusev O."/>
        </authorList>
    </citation>
    <scope>NUCLEOTIDE SEQUENCE</scope>
    <source>
        <strain evidence="13">NIAS01</strain>
        <tissue evidence="13">Whole body or cell culture</tissue>
    </source>
</reference>
<dbReference type="SMART" id="SM00020">
    <property type="entry name" value="Tryp_SPc"/>
    <property type="match status" value="1"/>
</dbReference>
<dbReference type="CDD" id="cd00190">
    <property type="entry name" value="Tryp_SPc"/>
    <property type="match status" value="1"/>
</dbReference>
<feature type="domain" description="Peptidase S1" evidence="11">
    <location>
        <begin position="30"/>
        <end position="276"/>
    </location>
</feature>
<evidence type="ECO:0000256" key="1">
    <source>
        <dbReference type="ARBA" id="ARBA00004613"/>
    </source>
</evidence>
<name>A0A9J6C827_POLVA</name>
<evidence type="ECO:0000313" key="13">
    <source>
        <dbReference type="EMBL" id="KAG5677955.1"/>
    </source>
</evidence>
<gene>
    <name evidence="13" type="ORF">PVAND_007668</name>
</gene>
<dbReference type="GO" id="GO:0006032">
    <property type="term" value="P:chitin catabolic process"/>
    <property type="evidence" value="ECO:0007669"/>
    <property type="project" value="TreeGrafter"/>
</dbReference>
<dbReference type="Gene3D" id="2.40.10.10">
    <property type="entry name" value="Trypsin-like serine proteases"/>
    <property type="match status" value="1"/>
</dbReference>
<dbReference type="Pfam" id="PF00089">
    <property type="entry name" value="Trypsin"/>
    <property type="match status" value="1"/>
</dbReference>
<dbReference type="PANTHER" id="PTHR11177:SF403">
    <property type="entry name" value="CHITINASE 2-RELATED"/>
    <property type="match status" value="1"/>
</dbReference>
<evidence type="ECO:0000256" key="2">
    <source>
        <dbReference type="ARBA" id="ARBA00022525"/>
    </source>
</evidence>
<feature type="signal peptide" evidence="10">
    <location>
        <begin position="1"/>
        <end position="16"/>
    </location>
</feature>
<dbReference type="PROSITE" id="PS50240">
    <property type="entry name" value="TRYPSIN_DOM"/>
    <property type="match status" value="1"/>
</dbReference>
<dbReference type="SUPFAM" id="SSF51445">
    <property type="entry name" value="(Trans)glycosidases"/>
    <property type="match status" value="1"/>
</dbReference>
<feature type="chain" id="PRO_5039899322" description="Chitinase" evidence="10">
    <location>
        <begin position="17"/>
        <end position="684"/>
    </location>
</feature>
<keyword evidence="4 10" id="KW-0732">Signal</keyword>
<comment type="similarity">
    <text evidence="9">Belongs to the peptidase S1 family. CLIP subfamily.</text>
</comment>
<evidence type="ECO:0000313" key="14">
    <source>
        <dbReference type="Proteomes" id="UP001107558"/>
    </source>
</evidence>
<evidence type="ECO:0000256" key="10">
    <source>
        <dbReference type="SAM" id="SignalP"/>
    </source>
</evidence>
<dbReference type="EMBL" id="JADBJN010000002">
    <property type="protein sequence ID" value="KAG5677955.1"/>
    <property type="molecule type" value="Genomic_DNA"/>
</dbReference>
<evidence type="ECO:0000256" key="9">
    <source>
        <dbReference type="ARBA" id="ARBA00024195"/>
    </source>
</evidence>
<keyword evidence="3" id="KW-0645">Protease</keyword>
<dbReference type="SMART" id="SM00636">
    <property type="entry name" value="Glyco_18"/>
    <property type="match status" value="1"/>
</dbReference>
<keyword evidence="5" id="KW-0378">Hydrolase</keyword>
<dbReference type="GO" id="GO:0005576">
    <property type="term" value="C:extracellular region"/>
    <property type="evidence" value="ECO:0007669"/>
    <property type="project" value="UniProtKB-SubCell"/>
</dbReference>
<evidence type="ECO:0000259" key="11">
    <source>
        <dbReference type="PROSITE" id="PS50240"/>
    </source>
</evidence>
<organism evidence="13 14">
    <name type="scientific">Polypedilum vanderplanki</name>
    <name type="common">Sleeping chironomid midge</name>
    <dbReference type="NCBI Taxonomy" id="319348"/>
    <lineage>
        <taxon>Eukaryota</taxon>
        <taxon>Metazoa</taxon>
        <taxon>Ecdysozoa</taxon>
        <taxon>Arthropoda</taxon>
        <taxon>Hexapoda</taxon>
        <taxon>Insecta</taxon>
        <taxon>Pterygota</taxon>
        <taxon>Neoptera</taxon>
        <taxon>Endopterygota</taxon>
        <taxon>Diptera</taxon>
        <taxon>Nematocera</taxon>
        <taxon>Chironomoidea</taxon>
        <taxon>Chironomidae</taxon>
        <taxon>Chironominae</taxon>
        <taxon>Polypedilum</taxon>
        <taxon>Polypedilum</taxon>
    </lineage>
</organism>
<keyword evidence="8" id="KW-1015">Disulfide bond</keyword>
<keyword evidence="7" id="KW-0865">Zymogen</keyword>
<dbReference type="PANTHER" id="PTHR11177">
    <property type="entry name" value="CHITINASE"/>
    <property type="match status" value="1"/>
</dbReference>
<dbReference type="Gene3D" id="3.20.20.80">
    <property type="entry name" value="Glycosidases"/>
    <property type="match status" value="1"/>
</dbReference>
<dbReference type="GO" id="GO:0006508">
    <property type="term" value="P:proteolysis"/>
    <property type="evidence" value="ECO:0007669"/>
    <property type="project" value="UniProtKB-KW"/>
</dbReference>
<keyword evidence="6" id="KW-0720">Serine protease</keyword>
<evidence type="ECO:0000256" key="4">
    <source>
        <dbReference type="ARBA" id="ARBA00022729"/>
    </source>
</evidence>
<dbReference type="InterPro" id="IPR001254">
    <property type="entry name" value="Trypsin_dom"/>
</dbReference>
<evidence type="ECO:0000256" key="7">
    <source>
        <dbReference type="ARBA" id="ARBA00023145"/>
    </source>
</evidence>
<dbReference type="OrthoDB" id="7779533at2759"/>
<dbReference type="InterPro" id="IPR043504">
    <property type="entry name" value="Peptidase_S1_PA_chymotrypsin"/>
</dbReference>
<dbReference type="Proteomes" id="UP001107558">
    <property type="component" value="Chromosome 2"/>
</dbReference>
<dbReference type="InterPro" id="IPR017853">
    <property type="entry name" value="GH"/>
</dbReference>
<dbReference type="InterPro" id="IPR050314">
    <property type="entry name" value="Glycosyl_Hydrlase_18"/>
</dbReference>
<keyword evidence="14" id="KW-1185">Reference proteome</keyword>
<dbReference type="InterPro" id="IPR029070">
    <property type="entry name" value="Chitinase_insertion_sf"/>
</dbReference>
<accession>A0A9J6C827</accession>
<evidence type="ECO:0000259" key="12">
    <source>
        <dbReference type="PROSITE" id="PS51910"/>
    </source>
</evidence>
<keyword evidence="2" id="KW-0964">Secreted</keyword>
<evidence type="ECO:0000256" key="3">
    <source>
        <dbReference type="ARBA" id="ARBA00022670"/>
    </source>
</evidence>
<comment type="subcellular location">
    <subcellularLocation>
        <location evidence="1">Secreted</location>
    </subcellularLocation>
</comment>
<dbReference type="AlphaFoldDB" id="A0A9J6C827"/>
<dbReference type="InterPro" id="IPR001314">
    <property type="entry name" value="Peptidase_S1A"/>
</dbReference>
<dbReference type="InterPro" id="IPR009003">
    <property type="entry name" value="Peptidase_S1_PA"/>
</dbReference>
<dbReference type="Gene3D" id="3.10.50.10">
    <property type="match status" value="1"/>
</dbReference>
<dbReference type="GO" id="GO:0005975">
    <property type="term" value="P:carbohydrate metabolic process"/>
    <property type="evidence" value="ECO:0007669"/>
    <property type="project" value="InterPro"/>
</dbReference>
<dbReference type="InterPro" id="IPR011583">
    <property type="entry name" value="Chitinase_II/V-like_cat"/>
</dbReference>
<sequence length="684" mass="77290">MILGVFLLVSFAISNAQDYCGLSGKYVGLVVNGTQTERGTWRWLVAIYKIEGNQLICGGTLVSADTVVTAAHCMQDKSVKTPRSPNEIVIKLGRYDLSENYERGAIDAYANDIFIHPNWKYYNTDYDSDIAVIKLTTPVIFNDVIMPICMWSSSRSSSYQTGAGIVAGFGRSERGGKHENIAREIEVKIKTNEECFLKKAELAKISSLNTFCAGNDHGGVCRGDSGSGLYINHQNRWYLQGIVSSSLVDNNECDTSNDAVYTNVAKFIDWINQMIDFRLSNLPIPSANNFDDFRRNRKEIICYIPNWTMYRSEKSFSLNNFKPELCTTAVYMFAGLDEDGGIKSIDPWADLEDQGGLNGFKRFTSLKKTFPHLRTLLSIGGWNEGVEKYSKFVSNPLKRKGFALQSAEFLRQYNFDGLDFYWDFPANPERGGSPNDKENFVLLLKDLNVVYSAAGLFLSVTMRAAKWITDIAYNLTAIADYADMMNMMNFDHSGVWDKKIGYSAALYKKAKYPSIEDSIQIFLNAKVPPSKLTVGIPFYARTFLTTGDGNIGDESEREAEPGPIIKDNSLIGFNEICLMKKEKQWFFQFDQKSSQMIGKYLTNGKHAVAVFDSPRSVANKVKYAMEKNLRGVWAWSIDMDDFDGDCEIDETVFNDYGPRKPQIYHQRDFPLLRTMNIAMKFLNN</sequence>
<evidence type="ECO:0008006" key="15">
    <source>
        <dbReference type="Google" id="ProtNLM"/>
    </source>
</evidence>
<dbReference type="SUPFAM" id="SSF50494">
    <property type="entry name" value="Trypsin-like serine proteases"/>
    <property type="match status" value="1"/>
</dbReference>
<dbReference type="GO" id="GO:0004568">
    <property type="term" value="F:chitinase activity"/>
    <property type="evidence" value="ECO:0007669"/>
    <property type="project" value="TreeGrafter"/>
</dbReference>
<dbReference type="GO" id="GO:0004252">
    <property type="term" value="F:serine-type endopeptidase activity"/>
    <property type="evidence" value="ECO:0007669"/>
    <property type="project" value="InterPro"/>
</dbReference>
<dbReference type="PRINTS" id="PR00722">
    <property type="entry name" value="CHYMOTRYPSIN"/>
</dbReference>
<evidence type="ECO:0000256" key="6">
    <source>
        <dbReference type="ARBA" id="ARBA00022825"/>
    </source>
</evidence>
<dbReference type="FunFam" id="2.40.10.10:FF:000146">
    <property type="entry name" value="Serine protease 53"/>
    <property type="match status" value="1"/>
</dbReference>